<evidence type="ECO:0000313" key="11">
    <source>
        <dbReference type="EMBL" id="EAU63785.1"/>
    </source>
</evidence>
<evidence type="ECO:0000256" key="4">
    <source>
        <dbReference type="ARBA" id="ARBA00022980"/>
    </source>
</evidence>
<accession>Q08TH3</accession>
<gene>
    <name evidence="7 11" type="primary">rplC</name>
    <name evidence="11" type="ORF">STIAU_2470</name>
</gene>
<dbReference type="Gene3D" id="3.30.160.810">
    <property type="match status" value="1"/>
</dbReference>
<dbReference type="PROSITE" id="PS00474">
    <property type="entry name" value="RIBOSOMAL_L3"/>
    <property type="match status" value="1"/>
</dbReference>
<dbReference type="AlphaFoldDB" id="Q08TH3"/>
<dbReference type="HAMAP" id="MF_01325_B">
    <property type="entry name" value="Ribosomal_uL3_B"/>
    <property type="match status" value="1"/>
</dbReference>
<proteinExistence type="inferred from homology"/>
<comment type="function">
    <text evidence="7 9">One of the primary rRNA binding proteins, it binds directly near the 3'-end of the 23S rRNA, where it nucleates assembly of the 50S subunit.</text>
</comment>
<evidence type="ECO:0000256" key="9">
    <source>
        <dbReference type="RuleBase" id="RU003906"/>
    </source>
</evidence>
<dbReference type="PATRIC" id="fig|378806.16.peg.2675"/>
<protein>
    <recommendedName>
        <fullName evidence="6 7">Large ribosomal subunit protein uL3</fullName>
    </recommendedName>
</protein>
<dbReference type="GO" id="GO:0019843">
    <property type="term" value="F:rRNA binding"/>
    <property type="evidence" value="ECO:0007669"/>
    <property type="project" value="UniProtKB-UniRule"/>
</dbReference>
<evidence type="ECO:0000256" key="6">
    <source>
        <dbReference type="ARBA" id="ARBA00035243"/>
    </source>
</evidence>
<comment type="similarity">
    <text evidence="1 7 8">Belongs to the universal ribosomal protein uL3 family.</text>
</comment>
<comment type="subunit">
    <text evidence="7 9">Part of the 50S ribosomal subunit. Forms a cluster with proteins L14 and L19.</text>
</comment>
<dbReference type="Proteomes" id="UP000032702">
    <property type="component" value="Unassembled WGS sequence"/>
</dbReference>
<dbReference type="GO" id="GO:0003735">
    <property type="term" value="F:structural constituent of ribosome"/>
    <property type="evidence" value="ECO:0007669"/>
    <property type="project" value="UniProtKB-UniRule"/>
</dbReference>
<evidence type="ECO:0000256" key="7">
    <source>
        <dbReference type="HAMAP-Rule" id="MF_01325"/>
    </source>
</evidence>
<dbReference type="InterPro" id="IPR009000">
    <property type="entry name" value="Transl_B-barrel_sf"/>
</dbReference>
<dbReference type="GO" id="GO:0006412">
    <property type="term" value="P:translation"/>
    <property type="evidence" value="ECO:0007669"/>
    <property type="project" value="UniProtKB-UniRule"/>
</dbReference>
<dbReference type="GO" id="GO:0022625">
    <property type="term" value="C:cytosolic large ribosomal subunit"/>
    <property type="evidence" value="ECO:0007669"/>
    <property type="project" value="TreeGrafter"/>
</dbReference>
<comment type="caution">
    <text evidence="11">The sequence shown here is derived from an EMBL/GenBank/DDBJ whole genome shotgun (WGS) entry which is preliminary data.</text>
</comment>
<dbReference type="InterPro" id="IPR019927">
    <property type="entry name" value="Ribosomal_uL3_bac/org-type"/>
</dbReference>
<dbReference type="PANTHER" id="PTHR11229:SF16">
    <property type="entry name" value="LARGE RIBOSOMAL SUBUNIT PROTEIN UL3C"/>
    <property type="match status" value="1"/>
</dbReference>
<dbReference type="EMBL" id="AAMD01000146">
    <property type="protein sequence ID" value="EAU63785.1"/>
    <property type="molecule type" value="Genomic_DNA"/>
</dbReference>
<name>Q08TH3_STIAD</name>
<evidence type="ECO:0000256" key="5">
    <source>
        <dbReference type="ARBA" id="ARBA00023274"/>
    </source>
</evidence>
<evidence type="ECO:0000256" key="2">
    <source>
        <dbReference type="ARBA" id="ARBA00022730"/>
    </source>
</evidence>
<keyword evidence="5 7" id="KW-0687">Ribonucleoprotein</keyword>
<evidence type="ECO:0000256" key="8">
    <source>
        <dbReference type="RuleBase" id="RU003905"/>
    </source>
</evidence>
<feature type="region of interest" description="Disordered" evidence="10">
    <location>
        <begin position="167"/>
        <end position="192"/>
    </location>
</feature>
<evidence type="ECO:0000256" key="3">
    <source>
        <dbReference type="ARBA" id="ARBA00022884"/>
    </source>
</evidence>
<dbReference type="Pfam" id="PF00297">
    <property type="entry name" value="Ribosomal_L3"/>
    <property type="match status" value="1"/>
</dbReference>
<keyword evidence="4 7" id="KW-0689">Ribosomal protein</keyword>
<dbReference type="Gene3D" id="2.40.30.10">
    <property type="entry name" value="Translation factors"/>
    <property type="match status" value="1"/>
</dbReference>
<keyword evidence="3 7" id="KW-0694">RNA-binding</keyword>
<dbReference type="NCBIfam" id="TIGR03625">
    <property type="entry name" value="L3_bact"/>
    <property type="match status" value="1"/>
</dbReference>
<dbReference type="InterPro" id="IPR000597">
    <property type="entry name" value="Ribosomal_uL3"/>
</dbReference>
<evidence type="ECO:0000313" key="12">
    <source>
        <dbReference type="Proteomes" id="UP000032702"/>
    </source>
</evidence>
<sequence length="259" mass="28580">MSARLRRFLLPVDVKTGQACDFIEFSARRRAGCEDDVKGLIGKKIGMTQVFNDEGNLVPVTVVDVSTCQVVGKRTPEKDQYSAVTLGFGEIREKVLNQAQRGFFKKNSAALRRHLKEFRVTPEDAAQFNVGDAVKADLFTKGQLVDVTGTTKGRGFSGVMRRWSFKGSQTKTHGTHEYQRHPGAIGQRKTPGRTYPNKKMPGHYGVEQVTTQNLTVVDVDTEKGLLLIKGAVPGHNDAIVYVRPSVKVALRAQHKASRG</sequence>
<keyword evidence="2 7" id="KW-0699">rRNA-binding</keyword>
<organism evidence="11 12">
    <name type="scientific">Stigmatella aurantiaca (strain DW4/3-1)</name>
    <dbReference type="NCBI Taxonomy" id="378806"/>
    <lineage>
        <taxon>Bacteria</taxon>
        <taxon>Pseudomonadati</taxon>
        <taxon>Myxococcota</taxon>
        <taxon>Myxococcia</taxon>
        <taxon>Myxococcales</taxon>
        <taxon>Cystobacterineae</taxon>
        <taxon>Archangiaceae</taxon>
        <taxon>Stigmatella</taxon>
    </lineage>
</organism>
<evidence type="ECO:0000256" key="1">
    <source>
        <dbReference type="ARBA" id="ARBA00006540"/>
    </source>
</evidence>
<dbReference type="InterPro" id="IPR019926">
    <property type="entry name" value="Ribosomal_uL3_CS"/>
</dbReference>
<dbReference type="SUPFAM" id="SSF50447">
    <property type="entry name" value="Translation proteins"/>
    <property type="match status" value="1"/>
</dbReference>
<dbReference type="FunFam" id="2.40.30.10:FF:000004">
    <property type="entry name" value="50S ribosomal protein L3"/>
    <property type="match status" value="1"/>
</dbReference>
<reference evidence="11 12" key="1">
    <citation type="submission" date="2006-04" db="EMBL/GenBank/DDBJ databases">
        <authorList>
            <person name="Nierman W.C."/>
        </authorList>
    </citation>
    <scope>NUCLEOTIDE SEQUENCE [LARGE SCALE GENOMIC DNA]</scope>
    <source>
        <strain evidence="11 12">DW4/3-1</strain>
    </source>
</reference>
<dbReference type="PANTHER" id="PTHR11229">
    <property type="entry name" value="50S RIBOSOMAL PROTEIN L3"/>
    <property type="match status" value="1"/>
</dbReference>
<evidence type="ECO:0000256" key="10">
    <source>
        <dbReference type="SAM" id="MobiDB-lite"/>
    </source>
</evidence>